<protein>
    <submittedName>
        <fullName evidence="1">Isoamyl acetate-hydrolyzing esterase 1-like protein</fullName>
    </submittedName>
</protein>
<dbReference type="EMBL" id="LSSM01004479">
    <property type="protein sequence ID" value="OMJ14805.1"/>
    <property type="molecule type" value="Genomic_DNA"/>
</dbReference>
<keyword evidence="2" id="KW-1185">Reference proteome</keyword>
<dbReference type="Pfam" id="PF00657">
    <property type="entry name" value="Lipase_GDSL"/>
    <property type="match status" value="1"/>
</dbReference>
<dbReference type="OrthoDB" id="671439at2759"/>
<dbReference type="InterPro" id="IPR001087">
    <property type="entry name" value="GDSL"/>
</dbReference>
<dbReference type="AlphaFoldDB" id="A0A1R1XJJ8"/>
<dbReference type="PANTHER" id="PTHR14209:SF19">
    <property type="entry name" value="ISOAMYL ACETATE-HYDROLYZING ESTERASE 1 HOMOLOG"/>
    <property type="match status" value="1"/>
</dbReference>
<feature type="non-terminal residue" evidence="1">
    <location>
        <position position="343"/>
    </location>
</feature>
<dbReference type="Proteomes" id="UP000187429">
    <property type="component" value="Unassembled WGS sequence"/>
</dbReference>
<reference evidence="2" key="1">
    <citation type="submission" date="2017-01" db="EMBL/GenBank/DDBJ databases">
        <authorList>
            <person name="Wang Y."/>
            <person name="White M."/>
            <person name="Kvist S."/>
            <person name="Moncalvo J.-M."/>
        </authorList>
    </citation>
    <scope>NUCLEOTIDE SEQUENCE [LARGE SCALE GENOMIC DNA]</scope>
    <source>
        <strain evidence="2">ID-206-W2</strain>
    </source>
</reference>
<dbReference type="PANTHER" id="PTHR14209">
    <property type="entry name" value="ISOAMYL ACETATE-HYDROLYZING ESTERASE 1"/>
    <property type="match status" value="1"/>
</dbReference>
<evidence type="ECO:0000313" key="2">
    <source>
        <dbReference type="Proteomes" id="UP000187429"/>
    </source>
</evidence>
<dbReference type="Gene3D" id="3.40.50.1110">
    <property type="entry name" value="SGNH hydrolase"/>
    <property type="match status" value="1"/>
</dbReference>
<dbReference type="InterPro" id="IPR036514">
    <property type="entry name" value="SGNH_hydro_sf"/>
</dbReference>
<accession>A0A1R1XJJ8</accession>
<dbReference type="SUPFAM" id="SSF52266">
    <property type="entry name" value="SGNH hydrolase"/>
    <property type="match status" value="1"/>
</dbReference>
<evidence type="ECO:0000313" key="1">
    <source>
        <dbReference type="EMBL" id="OMJ14805.1"/>
    </source>
</evidence>
<dbReference type="InterPro" id="IPR045136">
    <property type="entry name" value="Iah1-like"/>
</dbReference>
<name>A0A1R1XJJ8_9FUNG</name>
<proteinExistence type="predicted"/>
<dbReference type="GO" id="GO:0016788">
    <property type="term" value="F:hydrolase activity, acting on ester bonds"/>
    <property type="evidence" value="ECO:0007669"/>
    <property type="project" value="InterPro"/>
</dbReference>
<comment type="caution">
    <text evidence="1">The sequence shown here is derived from an EMBL/GenBank/DDBJ whole genome shotgun (WGS) entry which is preliminary data.</text>
</comment>
<sequence>MQQYNNFEYDKFIAFGGSSTQWAWNTENSGWVAQLANAYSGKIDILNRGFAGYNTRWSKPIFSALFSQASSNVSHNPVGEYGNISTTGLDKVNPKAIKTRSKIRLVIIFLGVNDAADNLSTKQTSHVPLAEFSRNLNEMITLISEINNRNRDLSPSHNADQIKVLLITPPPVNEQQWLRFLQMKNPSSKLDRCNDTVRNYVNVVKQVGAQFDIPVVDIFTRLEEQVLSDKLSAASKMSVVTAAGKIFASSLEKIANLTRSKNESNCTSCGKTSAYFDGYEKFFYDGLHLNSLGNSILFEMVASSIQKNYPELAPSKIKSITPSAGRVANTIKSSESYKLVYPQ</sequence>
<gene>
    <name evidence="1" type="ORF">AYI69_g8433</name>
</gene>
<organism evidence="1 2">
    <name type="scientific">Smittium culicis</name>
    <dbReference type="NCBI Taxonomy" id="133412"/>
    <lineage>
        <taxon>Eukaryota</taxon>
        <taxon>Fungi</taxon>
        <taxon>Fungi incertae sedis</taxon>
        <taxon>Zoopagomycota</taxon>
        <taxon>Kickxellomycotina</taxon>
        <taxon>Harpellomycetes</taxon>
        <taxon>Harpellales</taxon>
        <taxon>Legeriomycetaceae</taxon>
        <taxon>Smittium</taxon>
    </lineage>
</organism>